<keyword evidence="10" id="KW-0997">Cell inner membrane</keyword>
<keyword evidence="13" id="KW-1185">Reference proteome</keyword>
<evidence type="ECO:0000256" key="2">
    <source>
        <dbReference type="ARBA" id="ARBA00004162"/>
    </source>
</evidence>
<evidence type="ECO:0000256" key="4">
    <source>
        <dbReference type="ARBA" id="ARBA00022475"/>
    </source>
</evidence>
<comment type="similarity">
    <text evidence="3 10">Belongs to the FliL family.</text>
</comment>
<keyword evidence="5 10" id="KW-0145">Chemotaxis</keyword>
<comment type="function">
    <text evidence="1 10">Controls the rotational direction of flagella during chemotaxis.</text>
</comment>
<organism evidence="12 13">
    <name type="scientific">Massilia agri</name>
    <dbReference type="NCBI Taxonomy" id="1886785"/>
    <lineage>
        <taxon>Bacteria</taxon>
        <taxon>Pseudomonadati</taxon>
        <taxon>Pseudomonadota</taxon>
        <taxon>Betaproteobacteria</taxon>
        <taxon>Burkholderiales</taxon>
        <taxon>Oxalobacteraceae</taxon>
        <taxon>Telluria group</taxon>
        <taxon>Massilia</taxon>
    </lineage>
</organism>
<evidence type="ECO:0000256" key="9">
    <source>
        <dbReference type="ARBA" id="ARBA00023136"/>
    </source>
</evidence>
<dbReference type="EMBL" id="JANUHA010000007">
    <property type="protein sequence ID" value="MCS0597032.1"/>
    <property type="molecule type" value="Genomic_DNA"/>
</dbReference>
<keyword evidence="8" id="KW-1133">Transmembrane helix</keyword>
<accession>A0ABT2ALB9</accession>
<evidence type="ECO:0000256" key="11">
    <source>
        <dbReference type="SAM" id="SignalP"/>
    </source>
</evidence>
<keyword evidence="12" id="KW-0282">Flagellum</keyword>
<keyword evidence="4" id="KW-1003">Cell membrane</keyword>
<comment type="subcellular location">
    <subcellularLocation>
        <location evidence="10">Cell inner membrane</location>
    </subcellularLocation>
    <subcellularLocation>
        <location evidence="2">Cell membrane</location>
        <topology evidence="2">Single-pass membrane protein</topology>
    </subcellularLocation>
</comment>
<keyword evidence="7 10" id="KW-0283">Flagellar rotation</keyword>
<keyword evidence="9 10" id="KW-0472">Membrane</keyword>
<feature type="signal peptide" evidence="11">
    <location>
        <begin position="1"/>
        <end position="21"/>
    </location>
</feature>
<feature type="chain" id="PRO_5047529611" description="Flagellar protein FliL" evidence="11">
    <location>
        <begin position="22"/>
        <end position="157"/>
    </location>
</feature>
<evidence type="ECO:0000256" key="5">
    <source>
        <dbReference type="ARBA" id="ARBA00022500"/>
    </source>
</evidence>
<dbReference type="Pfam" id="PF03748">
    <property type="entry name" value="FliL"/>
    <property type="match status" value="1"/>
</dbReference>
<keyword evidence="6" id="KW-0812">Transmembrane</keyword>
<evidence type="ECO:0000313" key="13">
    <source>
        <dbReference type="Proteomes" id="UP001206572"/>
    </source>
</evidence>
<dbReference type="InterPro" id="IPR005503">
    <property type="entry name" value="FliL"/>
</dbReference>
<keyword evidence="11" id="KW-0732">Signal</keyword>
<evidence type="ECO:0000256" key="10">
    <source>
        <dbReference type="RuleBase" id="RU364125"/>
    </source>
</evidence>
<evidence type="ECO:0000256" key="8">
    <source>
        <dbReference type="ARBA" id="ARBA00022989"/>
    </source>
</evidence>
<dbReference type="Proteomes" id="UP001206572">
    <property type="component" value="Unassembled WGS sequence"/>
</dbReference>
<evidence type="ECO:0000256" key="3">
    <source>
        <dbReference type="ARBA" id="ARBA00008281"/>
    </source>
</evidence>
<proteinExistence type="inferred from homology"/>
<evidence type="ECO:0000256" key="6">
    <source>
        <dbReference type="ARBA" id="ARBA00022692"/>
    </source>
</evidence>
<evidence type="ECO:0000256" key="7">
    <source>
        <dbReference type="ARBA" id="ARBA00022779"/>
    </source>
</evidence>
<name>A0ABT2ALB9_9BURK</name>
<keyword evidence="12" id="KW-0969">Cilium</keyword>
<protein>
    <recommendedName>
        <fullName evidence="10">Flagellar protein FliL</fullName>
    </recommendedName>
</protein>
<comment type="caution">
    <text evidence="12">The sequence shown here is derived from an EMBL/GenBank/DDBJ whole genome shotgun (WGS) entry which is preliminary data.</text>
</comment>
<sequence length="157" mass="16729">MNSKVKLIAAFAAVAILAAGAAGGAMWYLAPAQHGAGTADAEAPKKAEAEKKPTKYVTLDKVIVMLRRAPNEAAAHYLSVDLVLATTAEQEKEAKEHLPLLRSIVLSSLSPLSLAEANAMTVDQFAATLNKTFDANYAKENHIKPFSEVMIGKLIIE</sequence>
<reference evidence="12 13" key="1">
    <citation type="submission" date="2022-08" db="EMBL/GenBank/DDBJ databases">
        <title>Reclassification of Massilia species as members of the genera Telluria, Duganella, Pseudoduganella, Mokoshia gen. nov. and Zemynaea gen. nov. using orthogonal and non-orthogonal genome-based approaches.</title>
        <authorList>
            <person name="Bowman J.P."/>
        </authorList>
    </citation>
    <scope>NUCLEOTIDE SEQUENCE [LARGE SCALE GENOMIC DNA]</scope>
    <source>
        <strain evidence="12 13">JCM 31661</strain>
    </source>
</reference>
<gene>
    <name evidence="12" type="ORF">NX780_11820</name>
</gene>
<evidence type="ECO:0000313" key="12">
    <source>
        <dbReference type="EMBL" id="MCS0597032.1"/>
    </source>
</evidence>
<dbReference type="RefSeq" id="WP_258828062.1">
    <property type="nucleotide sequence ID" value="NZ_JANUHA010000007.1"/>
</dbReference>
<keyword evidence="12" id="KW-0966">Cell projection</keyword>
<evidence type="ECO:0000256" key="1">
    <source>
        <dbReference type="ARBA" id="ARBA00002254"/>
    </source>
</evidence>